<name>A0AAP0CP31_9ASTR</name>
<dbReference type="PANTHER" id="PTHR47583">
    <property type="entry name" value="ADENINE NUCLEOTIDE ALPHA HYDROLASES-LIKE SUPERFAMILY PROTEIN"/>
    <property type="match status" value="1"/>
</dbReference>
<dbReference type="InterPro" id="IPR006016">
    <property type="entry name" value="UspA"/>
</dbReference>
<sequence length="229" mass="25782">MSFRMQTLNEELEYSWSQKDSVRTGRDIIIAVDHGPKSKHAFDWALRHFCCAGDTVHLVHAVSSLKNNIVYEASQTLMEKLTVEALKVSQVKVVTRIVEGDAGKAICKEAEKVKPIAVVTGTRGRSLMQSVIQGSVSEYCFHNCKVSPVIIVPGIVLFSMLLLFMDLYYQSLQIILNFVIELLFYTCICFSCEVQKLKVFLYPVRGPGEKRVYPISQSGEANQISKILR</sequence>
<dbReference type="Gene3D" id="3.40.50.620">
    <property type="entry name" value="HUPs"/>
    <property type="match status" value="1"/>
</dbReference>
<keyword evidence="1" id="KW-1133">Transmembrane helix</keyword>
<accession>A0AAP0CP31</accession>
<proteinExistence type="predicted"/>
<protein>
    <recommendedName>
        <fullName evidence="2">UspA domain-containing protein</fullName>
    </recommendedName>
</protein>
<dbReference type="CDD" id="cd23659">
    <property type="entry name" value="USP_At3g01520-like"/>
    <property type="match status" value="1"/>
</dbReference>
<dbReference type="Proteomes" id="UP001408789">
    <property type="component" value="Unassembled WGS sequence"/>
</dbReference>
<evidence type="ECO:0000259" key="2">
    <source>
        <dbReference type="Pfam" id="PF00582"/>
    </source>
</evidence>
<dbReference type="AlphaFoldDB" id="A0AAP0CP31"/>
<dbReference type="InterPro" id="IPR014729">
    <property type="entry name" value="Rossmann-like_a/b/a_fold"/>
</dbReference>
<keyword evidence="4" id="KW-1185">Reference proteome</keyword>
<keyword evidence="1" id="KW-0812">Transmembrane</keyword>
<keyword evidence="1" id="KW-0472">Membrane</keyword>
<gene>
    <name evidence="3" type="ORF">SSX86_021090</name>
</gene>
<dbReference type="PANTHER" id="PTHR47583:SF1">
    <property type="entry name" value="ADENINE NUCLEOTIDE ALPHA HYDROLASES-LIKE SUPERFAMILY PROTEIN"/>
    <property type="match status" value="1"/>
</dbReference>
<feature type="domain" description="UspA" evidence="2">
    <location>
        <begin position="26"/>
        <end position="153"/>
    </location>
</feature>
<evidence type="ECO:0000313" key="4">
    <source>
        <dbReference type="Proteomes" id="UP001408789"/>
    </source>
</evidence>
<evidence type="ECO:0000256" key="1">
    <source>
        <dbReference type="SAM" id="Phobius"/>
    </source>
</evidence>
<evidence type="ECO:0000313" key="3">
    <source>
        <dbReference type="EMBL" id="KAK9060386.1"/>
    </source>
</evidence>
<organism evidence="3 4">
    <name type="scientific">Deinandra increscens subsp. villosa</name>
    <dbReference type="NCBI Taxonomy" id="3103831"/>
    <lineage>
        <taxon>Eukaryota</taxon>
        <taxon>Viridiplantae</taxon>
        <taxon>Streptophyta</taxon>
        <taxon>Embryophyta</taxon>
        <taxon>Tracheophyta</taxon>
        <taxon>Spermatophyta</taxon>
        <taxon>Magnoliopsida</taxon>
        <taxon>eudicotyledons</taxon>
        <taxon>Gunneridae</taxon>
        <taxon>Pentapetalae</taxon>
        <taxon>asterids</taxon>
        <taxon>campanulids</taxon>
        <taxon>Asterales</taxon>
        <taxon>Asteraceae</taxon>
        <taxon>Asteroideae</taxon>
        <taxon>Heliantheae alliance</taxon>
        <taxon>Madieae</taxon>
        <taxon>Madiinae</taxon>
        <taxon>Deinandra</taxon>
    </lineage>
</organism>
<feature type="transmembrane region" description="Helical" evidence="1">
    <location>
        <begin position="174"/>
        <end position="192"/>
    </location>
</feature>
<feature type="transmembrane region" description="Helical" evidence="1">
    <location>
        <begin position="149"/>
        <end position="168"/>
    </location>
</feature>
<dbReference type="EMBL" id="JBCNJP010000020">
    <property type="protein sequence ID" value="KAK9060386.1"/>
    <property type="molecule type" value="Genomic_DNA"/>
</dbReference>
<comment type="caution">
    <text evidence="3">The sequence shown here is derived from an EMBL/GenBank/DDBJ whole genome shotgun (WGS) entry which is preliminary data.</text>
</comment>
<reference evidence="3 4" key="1">
    <citation type="submission" date="2024-04" db="EMBL/GenBank/DDBJ databases">
        <title>The reference genome of an endangered Asteraceae, Deinandra increscens subsp. villosa, native to the Central Coast of California.</title>
        <authorList>
            <person name="Guilliams M."/>
            <person name="Hasenstab-Lehman K."/>
            <person name="Meyer R."/>
            <person name="Mcevoy S."/>
        </authorList>
    </citation>
    <scope>NUCLEOTIDE SEQUENCE [LARGE SCALE GENOMIC DNA]</scope>
    <source>
        <tissue evidence="3">Leaf</tissue>
    </source>
</reference>
<dbReference type="SUPFAM" id="SSF52402">
    <property type="entry name" value="Adenine nucleotide alpha hydrolases-like"/>
    <property type="match status" value="1"/>
</dbReference>
<dbReference type="Pfam" id="PF00582">
    <property type="entry name" value="Usp"/>
    <property type="match status" value="1"/>
</dbReference>